<dbReference type="InterPro" id="IPR051211">
    <property type="entry name" value="PG_lysyltransferase"/>
</dbReference>
<dbReference type="GO" id="GO:0004252">
    <property type="term" value="F:serine-type endopeptidase activity"/>
    <property type="evidence" value="ECO:0007669"/>
    <property type="project" value="InterPro"/>
</dbReference>
<name>A0A2S5Y4X0_9MICO</name>
<keyword evidence="5 6" id="KW-0472">Membrane</keyword>
<sequence length="845" mass="91649">MPTWFPRRGVLLLRTARLVVRKSPAALSAMLVLLLASGIAGTLIGPASLESQSWWAASASTTLGGRPWTAVTALLIAADPVQLLLEVVLLLPLLLVAERRIGTPRTVCVFFLTGAVGITLGTVVQVVGSAVGEWWASDTLGDHTFDPLIGGVGALMAATAFMGVLWRRRLRVSVFAVVLMFVLYAGDSADVYRFLAGVAGLAIGTVMARGAQGLRLHRPVHSSHRESRALLAAIVAVTAIGPLVAAISDSGYGPFSFLGRLLQNAFVGTSDLEDPCSGIGLHCSHHVRLSLVSPGSIVLTFVPLILLVVAAYGLRSGRRLGLLLAIGVNLAIAVLEVFSLQRVAQHSEFQHHAEYVLWMATTVLVPLAVVVVLTIGRRHFRIRGPRAAVRLWSSGVGVGFVVAFGSIVVLSLSTVTASHSVGIPRILIDGVLRFVPVSFLGGAELLPPPHHVVARTVFEWMGPLFWLLVVIAVIAMLRETERQRIHGDEARYRHLLRHYGAGSLGYQGTWQGNTHWIAADGEGGIAYRVVGSVAIALSDPACLPHRRAQVMAEFIQFCDEHSWTPVFYSIHDDLLPIFAAWGWSRLSVGEETIIELGNFELVGKQWQKVRYPLNRGIKLGIQAVWTNWAQLSIGMANQIIDLSERWVAEKALPEMGFTLGGIEEIRDPEVALLLAVGPDGVLHGVTSWLPVYREGELSGWTLDFMRRSDDAMPGIMEFLIASAALRFQEEGAKMLSLSGAPLATAPVEKGEEQPESTVLSRLLDFLSRTLEPAYGFTSLFRFKAKFHPRYAGLWMVYPDALQFPRIGAALVRAYLPEMSPRKTLAFARALGTRPEGVTLSSSVAQ</sequence>
<reference evidence="8 9" key="1">
    <citation type="submission" date="2018-02" db="EMBL/GenBank/DDBJ databases">
        <title>Bacteriophage NCPPB3778 and a type I-E CRISPR drive the evolution of the US Biological Select Agent, Rathayibacter toxicus.</title>
        <authorList>
            <person name="Davis E.W.II."/>
            <person name="Tabima J.F."/>
            <person name="Weisberg A.J."/>
            <person name="Lopes L.D."/>
            <person name="Wiseman M.S."/>
            <person name="Wiseman M.S."/>
            <person name="Pupko T."/>
            <person name="Belcher M.S."/>
            <person name="Sechler A.J."/>
            <person name="Tancos M.A."/>
            <person name="Schroeder B.K."/>
            <person name="Murray T.D."/>
            <person name="Luster D.G."/>
            <person name="Schneider W.L."/>
            <person name="Rogers E."/>
            <person name="Andreote F.D."/>
            <person name="Grunwald N.J."/>
            <person name="Putnam M.L."/>
            <person name="Chang J.H."/>
        </authorList>
    </citation>
    <scope>NUCLEOTIDE SEQUENCE [LARGE SCALE GENOMIC DNA]</scope>
    <source>
        <strain evidence="8 9">FH99</strain>
    </source>
</reference>
<feature type="transmembrane region" description="Helical" evidence="6">
    <location>
        <begin position="148"/>
        <end position="165"/>
    </location>
</feature>
<dbReference type="InterPro" id="IPR024320">
    <property type="entry name" value="LPG_synthase_C"/>
</dbReference>
<dbReference type="OrthoDB" id="594838at2"/>
<evidence type="ECO:0000256" key="3">
    <source>
        <dbReference type="ARBA" id="ARBA00022692"/>
    </source>
</evidence>
<evidence type="ECO:0000256" key="1">
    <source>
        <dbReference type="ARBA" id="ARBA00004651"/>
    </source>
</evidence>
<evidence type="ECO:0000256" key="5">
    <source>
        <dbReference type="ARBA" id="ARBA00023136"/>
    </source>
</evidence>
<feature type="transmembrane region" description="Helical" evidence="6">
    <location>
        <begin position="457"/>
        <end position="477"/>
    </location>
</feature>
<dbReference type="GO" id="GO:0005886">
    <property type="term" value="C:plasma membrane"/>
    <property type="evidence" value="ECO:0007669"/>
    <property type="project" value="UniProtKB-SubCell"/>
</dbReference>
<gene>
    <name evidence="8" type="ORF">C5C51_08715</name>
</gene>
<feature type="transmembrane region" description="Helical" evidence="6">
    <location>
        <begin position="295"/>
        <end position="314"/>
    </location>
</feature>
<feature type="transmembrane region" description="Helical" evidence="6">
    <location>
        <begin position="229"/>
        <end position="248"/>
    </location>
</feature>
<evidence type="ECO:0000259" key="7">
    <source>
        <dbReference type="Pfam" id="PF09924"/>
    </source>
</evidence>
<feature type="transmembrane region" description="Helical" evidence="6">
    <location>
        <begin position="355"/>
        <end position="375"/>
    </location>
</feature>
<feature type="transmembrane region" description="Helical" evidence="6">
    <location>
        <begin position="321"/>
        <end position="343"/>
    </location>
</feature>
<proteinExistence type="predicted"/>
<dbReference type="GO" id="GO:0016755">
    <property type="term" value="F:aminoacyltransferase activity"/>
    <property type="evidence" value="ECO:0007669"/>
    <property type="project" value="TreeGrafter"/>
</dbReference>
<dbReference type="AlphaFoldDB" id="A0A2S5Y4X0"/>
<dbReference type="Proteomes" id="UP000237966">
    <property type="component" value="Unassembled WGS sequence"/>
</dbReference>
<protein>
    <submittedName>
        <fullName evidence="8">DUF2156 domain-containing protein</fullName>
    </submittedName>
</protein>
<feature type="domain" description="Phosphatidylglycerol lysyltransferase C-terminal" evidence="7">
    <location>
        <begin position="494"/>
        <end position="797"/>
    </location>
</feature>
<comment type="caution">
    <text evidence="8">The sequence shown here is derived from an EMBL/GenBank/DDBJ whole genome shotgun (WGS) entry which is preliminary data.</text>
</comment>
<dbReference type="EMBL" id="PSWU01000013">
    <property type="protein sequence ID" value="PPI13791.1"/>
    <property type="molecule type" value="Genomic_DNA"/>
</dbReference>
<dbReference type="RefSeq" id="WP_051210208.1">
    <property type="nucleotide sequence ID" value="NZ_CP037977.1"/>
</dbReference>
<evidence type="ECO:0000256" key="4">
    <source>
        <dbReference type="ARBA" id="ARBA00022989"/>
    </source>
</evidence>
<dbReference type="SUPFAM" id="SSF144091">
    <property type="entry name" value="Rhomboid-like"/>
    <property type="match status" value="1"/>
</dbReference>
<keyword evidence="3 6" id="KW-0812">Transmembrane</keyword>
<dbReference type="Pfam" id="PF09924">
    <property type="entry name" value="LPG_synthase_C"/>
    <property type="match status" value="1"/>
</dbReference>
<organism evidence="8 9">
    <name type="scientific">Rathayibacter toxicus</name>
    <dbReference type="NCBI Taxonomy" id="145458"/>
    <lineage>
        <taxon>Bacteria</taxon>
        <taxon>Bacillati</taxon>
        <taxon>Actinomycetota</taxon>
        <taxon>Actinomycetes</taxon>
        <taxon>Micrococcales</taxon>
        <taxon>Microbacteriaceae</taxon>
        <taxon>Rathayibacter</taxon>
    </lineage>
</organism>
<accession>A0A2S5Y4X0</accession>
<dbReference type="GO" id="GO:0055091">
    <property type="term" value="P:phospholipid homeostasis"/>
    <property type="evidence" value="ECO:0007669"/>
    <property type="project" value="TreeGrafter"/>
</dbReference>
<feature type="transmembrane region" description="Helical" evidence="6">
    <location>
        <begin position="107"/>
        <end position="128"/>
    </location>
</feature>
<evidence type="ECO:0000313" key="9">
    <source>
        <dbReference type="Proteomes" id="UP000237966"/>
    </source>
</evidence>
<keyword evidence="4 6" id="KW-1133">Transmembrane helix</keyword>
<dbReference type="InterPro" id="IPR035952">
    <property type="entry name" value="Rhomboid-like_sf"/>
</dbReference>
<evidence type="ECO:0000256" key="2">
    <source>
        <dbReference type="ARBA" id="ARBA00022475"/>
    </source>
</evidence>
<feature type="transmembrane region" description="Helical" evidence="6">
    <location>
        <begin position="192"/>
        <end position="208"/>
    </location>
</feature>
<feature type="transmembrane region" description="Helical" evidence="6">
    <location>
        <begin position="387"/>
        <end position="412"/>
    </location>
</feature>
<evidence type="ECO:0000256" key="6">
    <source>
        <dbReference type="SAM" id="Phobius"/>
    </source>
</evidence>
<comment type="subcellular location">
    <subcellularLocation>
        <location evidence="1">Cell membrane</location>
        <topology evidence="1">Multi-pass membrane protein</topology>
    </subcellularLocation>
</comment>
<dbReference type="PANTHER" id="PTHR34697:SF2">
    <property type="entry name" value="PHOSPHATIDYLGLYCEROL LYSYLTRANSFERASE"/>
    <property type="match status" value="1"/>
</dbReference>
<evidence type="ECO:0000313" key="8">
    <source>
        <dbReference type="EMBL" id="PPI13791.1"/>
    </source>
</evidence>
<dbReference type="PANTHER" id="PTHR34697">
    <property type="entry name" value="PHOSPHATIDYLGLYCEROL LYSYLTRANSFERASE"/>
    <property type="match status" value="1"/>
</dbReference>
<feature type="transmembrane region" description="Helical" evidence="6">
    <location>
        <begin position="68"/>
        <end position="95"/>
    </location>
</feature>
<feature type="transmembrane region" description="Helical" evidence="6">
    <location>
        <begin position="170"/>
        <end position="186"/>
    </location>
</feature>
<keyword evidence="2" id="KW-1003">Cell membrane</keyword>
<dbReference type="Gene3D" id="1.20.1540.10">
    <property type="entry name" value="Rhomboid-like"/>
    <property type="match status" value="1"/>
</dbReference>